<proteinExistence type="predicted"/>
<evidence type="ECO:0000256" key="2">
    <source>
        <dbReference type="ARBA" id="ARBA00022695"/>
    </source>
</evidence>
<dbReference type="InterPro" id="IPR050065">
    <property type="entry name" value="GlmU-like"/>
</dbReference>
<keyword evidence="3" id="KW-0460">Magnesium</keyword>
<dbReference type="InterPro" id="IPR025877">
    <property type="entry name" value="MobA-like_NTP_Trfase"/>
</dbReference>
<dbReference type="PANTHER" id="PTHR43584:SF8">
    <property type="entry name" value="N-ACETYLMURAMATE ALPHA-1-PHOSPHATE URIDYLYLTRANSFERASE"/>
    <property type="match status" value="1"/>
</dbReference>
<dbReference type="Gene3D" id="3.90.550.10">
    <property type="entry name" value="Spore Coat Polysaccharide Biosynthesis Protein SpsA, Chain A"/>
    <property type="match status" value="1"/>
</dbReference>
<evidence type="ECO:0000259" key="4">
    <source>
        <dbReference type="Pfam" id="PF12804"/>
    </source>
</evidence>
<dbReference type="EMBL" id="QESZ01000001">
    <property type="protein sequence ID" value="PWD75561.1"/>
    <property type="molecule type" value="Genomic_DNA"/>
</dbReference>
<feature type="domain" description="MobA-like NTP transferase" evidence="4">
    <location>
        <begin position="3"/>
        <end position="114"/>
    </location>
</feature>
<dbReference type="CDD" id="cd02523">
    <property type="entry name" value="PC_cytidylyltransferase"/>
    <property type="match status" value="1"/>
</dbReference>
<evidence type="ECO:0000256" key="1">
    <source>
        <dbReference type="ARBA" id="ARBA00022679"/>
    </source>
</evidence>
<accession>A0AAX1CBM2</accession>
<comment type="caution">
    <text evidence="5">The sequence shown here is derived from an EMBL/GenBank/DDBJ whole genome shotgun (WGS) entry which is preliminary data.</text>
</comment>
<sequence>MKGILLVAGRGSRLGDITNEKPKSLVELNGQALLQRAIDSLKKGGVNKIAAVGGYRSEMIKPYADQLFINKNWERTSIFSSLLCAREWLKTETCIVSYGDIFYSHHLVESLIKSTGDINLTYDPNAVELWKKRNENPLSDLESFKIDNGRIVSIGGRIKNLDEVQGQYMGLFKITPQAWIWIENFISSLSQSEIDNIDMTNLFSKLINSGHPVFGTKNEYPWGEVDTPSDISLYHEIYPNV</sequence>
<organism evidence="5 6">
    <name type="scientific">Dickeya dianthicola</name>
    <dbReference type="NCBI Taxonomy" id="204039"/>
    <lineage>
        <taxon>Bacteria</taxon>
        <taxon>Pseudomonadati</taxon>
        <taxon>Pseudomonadota</taxon>
        <taxon>Gammaproteobacteria</taxon>
        <taxon>Enterobacterales</taxon>
        <taxon>Pectobacteriaceae</taxon>
        <taxon>Dickeya</taxon>
    </lineage>
</organism>
<dbReference type="SUPFAM" id="SSF53448">
    <property type="entry name" value="Nucleotide-diphospho-sugar transferases"/>
    <property type="match status" value="1"/>
</dbReference>
<dbReference type="PANTHER" id="PTHR43584">
    <property type="entry name" value="NUCLEOTIDYL TRANSFERASE"/>
    <property type="match status" value="1"/>
</dbReference>
<evidence type="ECO:0000313" key="6">
    <source>
        <dbReference type="Proteomes" id="UP000245055"/>
    </source>
</evidence>
<evidence type="ECO:0000256" key="3">
    <source>
        <dbReference type="ARBA" id="ARBA00022842"/>
    </source>
</evidence>
<dbReference type="RefSeq" id="WP_109104965.1">
    <property type="nucleotide sequence ID" value="NZ_JALDNP010000012.1"/>
</dbReference>
<keyword evidence="2" id="KW-0548">Nucleotidyltransferase</keyword>
<dbReference type="InterPro" id="IPR029044">
    <property type="entry name" value="Nucleotide-diphossugar_trans"/>
</dbReference>
<dbReference type="AlphaFoldDB" id="A0AAX1CBM2"/>
<dbReference type="Proteomes" id="UP000245055">
    <property type="component" value="Unassembled WGS sequence"/>
</dbReference>
<evidence type="ECO:0000313" key="5">
    <source>
        <dbReference type="EMBL" id="PWD75561.1"/>
    </source>
</evidence>
<keyword evidence="1 5" id="KW-0808">Transferase</keyword>
<gene>
    <name evidence="5" type="ORF">DF213_00105</name>
</gene>
<name>A0AAX1CBM2_9GAMM</name>
<protein>
    <submittedName>
        <fullName evidence="5">Transferase</fullName>
    </submittedName>
</protein>
<reference evidence="5 6" key="1">
    <citation type="submission" date="2018-05" db="EMBL/GenBank/DDBJ databases">
        <title>Genomic diversity of pathogens causing Blackleg of Potato in Pakistan.</title>
        <authorList>
            <person name="Sarfraz S."/>
            <person name="Riaz K."/>
            <person name="Oulghazi S."/>
            <person name="Cigna J."/>
            <person name="Sahi S.T."/>
            <person name="Khan S.H."/>
            <person name="Hameed A."/>
            <person name="Faure D."/>
        </authorList>
    </citation>
    <scope>NUCLEOTIDE SEQUENCE [LARGE SCALE GENOMIC DNA]</scope>
    <source>
        <strain evidence="5 6">SS70</strain>
    </source>
</reference>
<dbReference type="Pfam" id="PF12804">
    <property type="entry name" value="NTP_transf_3"/>
    <property type="match status" value="1"/>
</dbReference>
<dbReference type="GO" id="GO:0016779">
    <property type="term" value="F:nucleotidyltransferase activity"/>
    <property type="evidence" value="ECO:0007669"/>
    <property type="project" value="UniProtKB-KW"/>
</dbReference>